<protein>
    <submittedName>
        <fullName evidence="2">Uncharacterized protein</fullName>
    </submittedName>
</protein>
<evidence type="ECO:0000256" key="1">
    <source>
        <dbReference type="SAM" id="MobiDB-lite"/>
    </source>
</evidence>
<dbReference type="EMBL" id="BLPG01000001">
    <property type="protein sequence ID" value="GFJ90282.1"/>
    <property type="molecule type" value="Genomic_DNA"/>
</dbReference>
<gene>
    <name evidence="2" type="ORF">Prum_039240</name>
</gene>
<dbReference type="AlphaFoldDB" id="A0A6V8KYU7"/>
<keyword evidence="3" id="KW-1185">Reference proteome</keyword>
<evidence type="ECO:0000313" key="2">
    <source>
        <dbReference type="EMBL" id="GFJ90282.1"/>
    </source>
</evidence>
<feature type="compositionally biased region" description="Low complexity" evidence="1">
    <location>
        <begin position="104"/>
        <end position="113"/>
    </location>
</feature>
<name>A0A6V8KYU7_9ACTN</name>
<sequence length="125" mass="12791">MGFGESLDQVDAQPGGLPPVLHREARPAVLGVDKGELDLGGGADVAAVVEPVIVEVAEDAPSGFRAQHPERPIAIVGAKRDIGGWLRLNTRRRHSDDAGGAGASGRQRADQAGTYGTAGPPATPL</sequence>
<organism evidence="2 3">
    <name type="scientific">Phytohabitans rumicis</name>
    <dbReference type="NCBI Taxonomy" id="1076125"/>
    <lineage>
        <taxon>Bacteria</taxon>
        <taxon>Bacillati</taxon>
        <taxon>Actinomycetota</taxon>
        <taxon>Actinomycetes</taxon>
        <taxon>Micromonosporales</taxon>
        <taxon>Micromonosporaceae</taxon>
    </lineage>
</organism>
<evidence type="ECO:0000313" key="3">
    <source>
        <dbReference type="Proteomes" id="UP000482960"/>
    </source>
</evidence>
<accession>A0A6V8KYU7</accession>
<feature type="region of interest" description="Disordered" evidence="1">
    <location>
        <begin position="92"/>
        <end position="125"/>
    </location>
</feature>
<reference evidence="2 3" key="2">
    <citation type="submission" date="2020-03" db="EMBL/GenBank/DDBJ databases">
        <authorList>
            <person name="Ichikawa N."/>
            <person name="Kimura A."/>
            <person name="Kitahashi Y."/>
            <person name="Uohara A."/>
        </authorList>
    </citation>
    <scope>NUCLEOTIDE SEQUENCE [LARGE SCALE GENOMIC DNA]</scope>
    <source>
        <strain evidence="2 3">NBRC 108638</strain>
    </source>
</reference>
<reference evidence="2 3" key="1">
    <citation type="submission" date="2020-03" db="EMBL/GenBank/DDBJ databases">
        <title>Whole genome shotgun sequence of Phytohabitans rumicis NBRC 108638.</title>
        <authorList>
            <person name="Komaki H."/>
            <person name="Tamura T."/>
        </authorList>
    </citation>
    <scope>NUCLEOTIDE SEQUENCE [LARGE SCALE GENOMIC DNA]</scope>
    <source>
        <strain evidence="2 3">NBRC 108638</strain>
    </source>
</reference>
<feature type="region of interest" description="Disordered" evidence="1">
    <location>
        <begin position="1"/>
        <end position="21"/>
    </location>
</feature>
<comment type="caution">
    <text evidence="2">The sequence shown here is derived from an EMBL/GenBank/DDBJ whole genome shotgun (WGS) entry which is preliminary data.</text>
</comment>
<dbReference type="Proteomes" id="UP000482960">
    <property type="component" value="Unassembled WGS sequence"/>
</dbReference>
<proteinExistence type="predicted"/>